<comment type="caution">
    <text evidence="1">The sequence shown here is derived from an EMBL/GenBank/DDBJ whole genome shotgun (WGS) entry which is preliminary data.</text>
</comment>
<proteinExistence type="predicted"/>
<feature type="non-terminal residue" evidence="1">
    <location>
        <position position="38"/>
    </location>
</feature>
<evidence type="ECO:0000313" key="1">
    <source>
        <dbReference type="EMBL" id="GAH09184.1"/>
    </source>
</evidence>
<sequence>MYFEAKNAFMRWVATKDFFYKVGITSKQVGFPCEELFL</sequence>
<accession>X1DW58</accession>
<dbReference type="EMBL" id="BART01038946">
    <property type="protein sequence ID" value="GAH09184.1"/>
    <property type="molecule type" value="Genomic_DNA"/>
</dbReference>
<organism evidence="1">
    <name type="scientific">marine sediment metagenome</name>
    <dbReference type="NCBI Taxonomy" id="412755"/>
    <lineage>
        <taxon>unclassified sequences</taxon>
        <taxon>metagenomes</taxon>
        <taxon>ecological metagenomes</taxon>
    </lineage>
</organism>
<reference evidence="1" key="1">
    <citation type="journal article" date="2014" name="Front. Microbiol.">
        <title>High frequency of phylogenetically diverse reductive dehalogenase-homologous genes in deep subseafloor sedimentary metagenomes.</title>
        <authorList>
            <person name="Kawai M."/>
            <person name="Futagami T."/>
            <person name="Toyoda A."/>
            <person name="Takaki Y."/>
            <person name="Nishi S."/>
            <person name="Hori S."/>
            <person name="Arai W."/>
            <person name="Tsubouchi T."/>
            <person name="Morono Y."/>
            <person name="Uchiyama I."/>
            <person name="Ito T."/>
            <person name="Fujiyama A."/>
            <person name="Inagaki F."/>
            <person name="Takami H."/>
        </authorList>
    </citation>
    <scope>NUCLEOTIDE SEQUENCE</scope>
    <source>
        <strain evidence="1">Expedition CK06-06</strain>
    </source>
</reference>
<name>X1DW58_9ZZZZ</name>
<gene>
    <name evidence="1" type="ORF">S01H4_64303</name>
</gene>
<dbReference type="AlphaFoldDB" id="X1DW58"/>
<protein>
    <submittedName>
        <fullName evidence="1">Uncharacterized protein</fullName>
    </submittedName>
</protein>